<keyword evidence="4" id="KW-0238">DNA-binding</keyword>
<evidence type="ECO:0000256" key="3">
    <source>
        <dbReference type="ARBA" id="ARBA00023015"/>
    </source>
</evidence>
<protein>
    <recommendedName>
        <fullName evidence="8">Zn(2)-C6 fungal-type domain-containing protein</fullName>
    </recommendedName>
</protein>
<reference evidence="9 10" key="1">
    <citation type="journal article" date="2016" name="Fungal Biol.">
        <title>The genome of Xylona heveae provides a window into fungal endophytism.</title>
        <authorList>
            <person name="Gazis R."/>
            <person name="Kuo A."/>
            <person name="Riley R."/>
            <person name="LaButti K."/>
            <person name="Lipzen A."/>
            <person name="Lin J."/>
            <person name="Amirebrahimi M."/>
            <person name="Hesse C.N."/>
            <person name="Spatafora J.W."/>
            <person name="Henrissat B."/>
            <person name="Hainaut M."/>
            <person name="Grigoriev I.V."/>
            <person name="Hibbett D.S."/>
        </authorList>
    </citation>
    <scope>NUCLEOTIDE SEQUENCE [LARGE SCALE GENOMIC DNA]</scope>
    <source>
        <strain evidence="9 10">TC161</strain>
    </source>
</reference>
<proteinExistence type="predicted"/>
<dbReference type="Gene3D" id="4.10.240.10">
    <property type="entry name" value="Zn(2)-C6 fungal-type DNA-binding domain"/>
    <property type="match status" value="1"/>
</dbReference>
<gene>
    <name evidence="9" type="ORF">L228DRAFT_197893</name>
</gene>
<evidence type="ECO:0000256" key="6">
    <source>
        <dbReference type="ARBA" id="ARBA00023242"/>
    </source>
</evidence>
<dbReference type="SUPFAM" id="SSF57701">
    <property type="entry name" value="Zn2/Cys6 DNA-binding domain"/>
    <property type="match status" value="1"/>
</dbReference>
<dbReference type="Pfam" id="PF00172">
    <property type="entry name" value="Zn_clus"/>
    <property type="match status" value="1"/>
</dbReference>
<dbReference type="GO" id="GO:0000981">
    <property type="term" value="F:DNA-binding transcription factor activity, RNA polymerase II-specific"/>
    <property type="evidence" value="ECO:0007669"/>
    <property type="project" value="InterPro"/>
</dbReference>
<dbReference type="InterPro" id="IPR001138">
    <property type="entry name" value="Zn2Cys6_DnaBD"/>
</dbReference>
<evidence type="ECO:0000313" key="9">
    <source>
        <dbReference type="EMBL" id="KZF21107.1"/>
    </source>
</evidence>
<dbReference type="RefSeq" id="XP_018186662.1">
    <property type="nucleotide sequence ID" value="XM_018329617.1"/>
</dbReference>
<dbReference type="Pfam" id="PF04082">
    <property type="entry name" value="Fungal_trans"/>
    <property type="match status" value="1"/>
</dbReference>
<dbReference type="Proteomes" id="UP000076632">
    <property type="component" value="Unassembled WGS sequence"/>
</dbReference>
<name>A0A165FL78_XYLHT</name>
<organism evidence="9 10">
    <name type="scientific">Xylona heveae (strain CBS 132557 / TC161)</name>
    <dbReference type="NCBI Taxonomy" id="1328760"/>
    <lineage>
        <taxon>Eukaryota</taxon>
        <taxon>Fungi</taxon>
        <taxon>Dikarya</taxon>
        <taxon>Ascomycota</taxon>
        <taxon>Pezizomycotina</taxon>
        <taxon>Xylonomycetes</taxon>
        <taxon>Xylonales</taxon>
        <taxon>Xylonaceae</taxon>
        <taxon>Xylona</taxon>
    </lineage>
</organism>
<feature type="non-terminal residue" evidence="9">
    <location>
        <position position="523"/>
    </location>
</feature>
<dbReference type="PROSITE" id="PS00463">
    <property type="entry name" value="ZN2_CY6_FUNGAL_1"/>
    <property type="match status" value="1"/>
</dbReference>
<dbReference type="PROSITE" id="PS50048">
    <property type="entry name" value="ZN2_CY6_FUNGAL_2"/>
    <property type="match status" value="1"/>
</dbReference>
<keyword evidence="1" id="KW-0479">Metal-binding</keyword>
<dbReference type="GeneID" id="28894754"/>
<dbReference type="CDD" id="cd12148">
    <property type="entry name" value="fungal_TF_MHR"/>
    <property type="match status" value="1"/>
</dbReference>
<keyword evidence="2" id="KW-0862">Zinc</keyword>
<feature type="region of interest" description="Disordered" evidence="7">
    <location>
        <begin position="40"/>
        <end position="97"/>
    </location>
</feature>
<accession>A0A165FL78</accession>
<feature type="domain" description="Zn(2)-C6 fungal-type" evidence="8">
    <location>
        <begin position="7"/>
        <end position="36"/>
    </location>
</feature>
<keyword evidence="3" id="KW-0805">Transcription regulation</keyword>
<keyword evidence="6" id="KW-0539">Nucleus</keyword>
<evidence type="ECO:0000256" key="5">
    <source>
        <dbReference type="ARBA" id="ARBA00023163"/>
    </source>
</evidence>
<evidence type="ECO:0000256" key="4">
    <source>
        <dbReference type="ARBA" id="ARBA00023125"/>
    </source>
</evidence>
<evidence type="ECO:0000256" key="1">
    <source>
        <dbReference type="ARBA" id="ARBA00022723"/>
    </source>
</evidence>
<dbReference type="SMART" id="SM00066">
    <property type="entry name" value="GAL4"/>
    <property type="match status" value="1"/>
</dbReference>
<dbReference type="EMBL" id="KV407461">
    <property type="protein sequence ID" value="KZF21107.1"/>
    <property type="molecule type" value="Genomic_DNA"/>
</dbReference>
<dbReference type="InterPro" id="IPR007219">
    <property type="entry name" value="XnlR_reg_dom"/>
</dbReference>
<dbReference type="AlphaFoldDB" id="A0A165FL78"/>
<sequence length="523" mass="58474">RVRSKKACDSCRQRKRKCDGNRPCGTCMRYEYECTYPKTNRRKHATITNDPTSPPVAEGPGSYTALSPVSSEKPPNPGEGHNDGTLEQKSDSQPSVAPRDMTQYKCRFIGPGSAVAFTRDVGVDLQLSSVPRLHSYAWNTGMRLENIPRIDSRITTLISLDCCQRFSSAYFQAVNPLFPLLDAEQYATQCAHHWSRANAGTDFEAVVSIVIALGSLFSPQMPCLAEAELVGHAHTILDAAISQPPTTLSLYIVIGWILLSLYQRLTTRPTISWMSINIAMHLAESTGLHQEIVSVQNDRNVPPRVLEPEELETRRRVFWVAWSLNRFFAGEMARSRVKLNNIHCLKPAQKEGDFVNKLISLTELIPDNVGYSVNNDVEADMKTLLEKLPDLGDGPPIFSLLKADVCFQCYRRLRLFRRGLKGEQTESILGVIRSSVAEARKLCNEQQPWWNILSTTFQSLLVLISINTASSISLIPDVTQALGEIAAGYNTHNAREALQISQQMVRKLLERKREEVCALENAS</sequence>
<dbReference type="OrthoDB" id="9986881at2759"/>
<evidence type="ECO:0000256" key="7">
    <source>
        <dbReference type="SAM" id="MobiDB-lite"/>
    </source>
</evidence>
<dbReference type="STRING" id="1328760.A0A165FL78"/>
<dbReference type="GO" id="GO:0003677">
    <property type="term" value="F:DNA binding"/>
    <property type="evidence" value="ECO:0007669"/>
    <property type="project" value="UniProtKB-KW"/>
</dbReference>
<dbReference type="PANTHER" id="PTHR31779:SF4">
    <property type="entry name" value="2-NITROPROPANE DIOXYGENASE FAMILY, PUTATIVE (AFU_ORTHOLOGUE AFUA_2G17430)-RELATED"/>
    <property type="match status" value="1"/>
</dbReference>
<dbReference type="PANTHER" id="PTHR31779">
    <property type="entry name" value="2-NITROPROPANE DIOXYGENASE FAMILY, PUTATIVE (AFU_ORTHOLOGUE AFUA_2G17430)-RELATED"/>
    <property type="match status" value="1"/>
</dbReference>
<feature type="non-terminal residue" evidence="9">
    <location>
        <position position="1"/>
    </location>
</feature>
<dbReference type="GO" id="GO:0009410">
    <property type="term" value="P:response to xenobiotic stimulus"/>
    <property type="evidence" value="ECO:0007669"/>
    <property type="project" value="TreeGrafter"/>
</dbReference>
<dbReference type="CDD" id="cd00067">
    <property type="entry name" value="GAL4"/>
    <property type="match status" value="1"/>
</dbReference>
<dbReference type="OMA" id="CSCTMMH"/>
<dbReference type="InterPro" id="IPR052478">
    <property type="entry name" value="Metabolite_Synth_Reg"/>
</dbReference>
<evidence type="ECO:0000313" key="10">
    <source>
        <dbReference type="Proteomes" id="UP000076632"/>
    </source>
</evidence>
<evidence type="ECO:0000256" key="2">
    <source>
        <dbReference type="ARBA" id="ARBA00022833"/>
    </source>
</evidence>
<feature type="compositionally biased region" description="Basic and acidic residues" evidence="7">
    <location>
        <begin position="1"/>
        <end position="12"/>
    </location>
</feature>
<dbReference type="InterPro" id="IPR036864">
    <property type="entry name" value="Zn2-C6_fun-type_DNA-bd_sf"/>
</dbReference>
<dbReference type="GO" id="GO:0008270">
    <property type="term" value="F:zinc ion binding"/>
    <property type="evidence" value="ECO:0007669"/>
    <property type="project" value="InterPro"/>
</dbReference>
<keyword evidence="10" id="KW-1185">Reference proteome</keyword>
<keyword evidence="5" id="KW-0804">Transcription</keyword>
<dbReference type="InParanoid" id="A0A165FL78"/>
<dbReference type="GO" id="GO:0006351">
    <property type="term" value="P:DNA-templated transcription"/>
    <property type="evidence" value="ECO:0007669"/>
    <property type="project" value="InterPro"/>
</dbReference>
<feature type="region of interest" description="Disordered" evidence="7">
    <location>
        <begin position="1"/>
        <end position="24"/>
    </location>
</feature>
<feature type="compositionally biased region" description="Basic and acidic residues" evidence="7">
    <location>
        <begin position="80"/>
        <end position="90"/>
    </location>
</feature>
<evidence type="ECO:0000259" key="8">
    <source>
        <dbReference type="PROSITE" id="PS50048"/>
    </source>
</evidence>